<evidence type="ECO:0000256" key="1">
    <source>
        <dbReference type="ARBA" id="ARBA00004123"/>
    </source>
</evidence>
<keyword evidence="2" id="KW-0479">Metal-binding</keyword>
<feature type="domain" description="C2H2-type" evidence="9">
    <location>
        <begin position="30"/>
        <end position="50"/>
    </location>
</feature>
<feature type="domain" description="C2H2-type" evidence="9">
    <location>
        <begin position="232"/>
        <end position="255"/>
    </location>
</feature>
<keyword evidence="6" id="KW-0238">DNA-binding</keyword>
<dbReference type="PANTHER" id="PTHR24388:SF54">
    <property type="entry name" value="PROTEIN ESCARGOT"/>
    <property type="match status" value="1"/>
</dbReference>
<dbReference type="SUPFAM" id="SSF57667">
    <property type="entry name" value="beta-beta-alpha zinc fingers"/>
    <property type="match status" value="1"/>
</dbReference>
<comment type="subcellular location">
    <subcellularLocation>
        <location evidence="1">Nucleus</location>
    </subcellularLocation>
</comment>
<dbReference type="OrthoDB" id="7560061at2759"/>
<evidence type="ECO:0000313" key="10">
    <source>
        <dbReference type="EMBL" id="RLU15050.1"/>
    </source>
</evidence>
<dbReference type="GO" id="GO:0000981">
    <property type="term" value="F:DNA-binding transcription factor activity, RNA polymerase II-specific"/>
    <property type="evidence" value="ECO:0007669"/>
    <property type="project" value="TreeGrafter"/>
</dbReference>
<evidence type="ECO:0000256" key="4">
    <source>
        <dbReference type="ARBA" id="ARBA00022771"/>
    </source>
</evidence>
<dbReference type="Gene3D" id="3.30.160.60">
    <property type="entry name" value="Classic Zinc Finger"/>
    <property type="match status" value="3"/>
</dbReference>
<reference evidence="10" key="1">
    <citation type="journal article" date="2018" name="Genome Res.">
        <title>The genomic architecture and molecular evolution of ant odorant receptors.</title>
        <authorList>
            <person name="McKenzie S.K."/>
            <person name="Kronauer D.J.C."/>
        </authorList>
    </citation>
    <scope>NUCLEOTIDE SEQUENCE [LARGE SCALE GENOMIC DNA]</scope>
    <source>
        <strain evidence="10">Clonal line C1</strain>
    </source>
</reference>
<dbReference type="GO" id="GO:0008270">
    <property type="term" value="F:zinc ion binding"/>
    <property type="evidence" value="ECO:0007669"/>
    <property type="project" value="UniProtKB-KW"/>
</dbReference>
<evidence type="ECO:0000256" key="5">
    <source>
        <dbReference type="ARBA" id="ARBA00022833"/>
    </source>
</evidence>
<evidence type="ECO:0000256" key="2">
    <source>
        <dbReference type="ARBA" id="ARBA00022723"/>
    </source>
</evidence>
<keyword evidence="3" id="KW-0677">Repeat</keyword>
<evidence type="ECO:0000256" key="7">
    <source>
        <dbReference type="ARBA" id="ARBA00023242"/>
    </source>
</evidence>
<evidence type="ECO:0000256" key="8">
    <source>
        <dbReference type="ARBA" id="ARBA00037948"/>
    </source>
</evidence>
<name>A0A3L8D3S6_OOCBI</name>
<dbReference type="EMBL" id="QOIP01000014">
    <property type="protein sequence ID" value="RLU15050.1"/>
    <property type="molecule type" value="Genomic_DNA"/>
</dbReference>
<comment type="caution">
    <text evidence="10">The sequence shown here is derived from an EMBL/GenBank/DDBJ whole genome shotgun (WGS) entry which is preliminary data.</text>
</comment>
<dbReference type="PANTHER" id="PTHR24388">
    <property type="entry name" value="ZINC FINGER PROTEIN"/>
    <property type="match status" value="1"/>
</dbReference>
<proteinExistence type="inferred from homology"/>
<dbReference type="GO" id="GO:0000978">
    <property type="term" value="F:RNA polymerase II cis-regulatory region sequence-specific DNA binding"/>
    <property type="evidence" value="ECO:0007669"/>
    <property type="project" value="TreeGrafter"/>
</dbReference>
<dbReference type="Proteomes" id="UP000279307">
    <property type="component" value="Chromosome 14"/>
</dbReference>
<dbReference type="AlphaFoldDB" id="A0A3L8D3S6"/>
<keyword evidence="5" id="KW-0862">Zinc</keyword>
<keyword evidence="7" id="KW-0539">Nucleus</keyword>
<keyword evidence="4" id="KW-0863">Zinc-finger</keyword>
<feature type="domain" description="C2H2-type" evidence="9">
    <location>
        <begin position="202"/>
        <end position="225"/>
    </location>
</feature>
<organism evidence="10">
    <name type="scientific">Ooceraea biroi</name>
    <name type="common">Clonal raider ant</name>
    <name type="synonym">Cerapachys biroi</name>
    <dbReference type="NCBI Taxonomy" id="2015173"/>
    <lineage>
        <taxon>Eukaryota</taxon>
        <taxon>Metazoa</taxon>
        <taxon>Ecdysozoa</taxon>
        <taxon>Arthropoda</taxon>
        <taxon>Hexapoda</taxon>
        <taxon>Insecta</taxon>
        <taxon>Pterygota</taxon>
        <taxon>Neoptera</taxon>
        <taxon>Endopterygota</taxon>
        <taxon>Hymenoptera</taxon>
        <taxon>Apocrita</taxon>
        <taxon>Aculeata</taxon>
        <taxon>Formicoidea</taxon>
        <taxon>Formicidae</taxon>
        <taxon>Dorylinae</taxon>
        <taxon>Ooceraea</taxon>
    </lineage>
</organism>
<dbReference type="GO" id="GO:0005634">
    <property type="term" value="C:nucleus"/>
    <property type="evidence" value="ECO:0007669"/>
    <property type="project" value="UniProtKB-SubCell"/>
</dbReference>
<sequence>MKRSTRCTVKLRLFCDGLPRDIWKQCKDELRCLKCTKRYSDWRSLRKHMNFFCQMEPLYPCPYCSHRARIPTLLKYHIVREHLAPASLEETRFGLDAQQSEDSFGEQSDKPNFVCPKCNKGYAWKASLQRHLSTVCGTSLMFYCNLCTEDWNMRGCVNNYDPTYPVHKRHICPFCKKVYVLKTLLKKHMQFGCKMNSRSAQFACTFCPYKSMYKANTERHVRNVHNTGGLKFRCELCNFHSNYSFCVRRHIKTFHRAIMSEPKQ</sequence>
<evidence type="ECO:0000256" key="3">
    <source>
        <dbReference type="ARBA" id="ARBA00022737"/>
    </source>
</evidence>
<dbReference type="Pfam" id="PF00096">
    <property type="entry name" value="zf-C2H2"/>
    <property type="match status" value="1"/>
</dbReference>
<accession>A0A3L8D3S6</accession>
<dbReference type="InterPro" id="IPR050527">
    <property type="entry name" value="Snail/Krueppel_Znf"/>
</dbReference>
<reference evidence="10" key="2">
    <citation type="submission" date="2018-07" db="EMBL/GenBank/DDBJ databases">
        <authorList>
            <person name="Mckenzie S.K."/>
            <person name="Kronauer D.J.C."/>
        </authorList>
    </citation>
    <scope>NUCLEOTIDE SEQUENCE</scope>
    <source>
        <strain evidence="10">Clonal line C1</strain>
    </source>
</reference>
<dbReference type="SMART" id="SM00355">
    <property type="entry name" value="ZnF_C2H2"/>
    <property type="match status" value="6"/>
</dbReference>
<dbReference type="InterPro" id="IPR036236">
    <property type="entry name" value="Znf_C2H2_sf"/>
</dbReference>
<gene>
    <name evidence="10" type="ORF">DMN91_012937</name>
</gene>
<feature type="domain" description="C2H2-type" evidence="9">
    <location>
        <begin position="113"/>
        <end position="133"/>
    </location>
</feature>
<feature type="domain" description="C2H2-type" evidence="9">
    <location>
        <begin position="59"/>
        <end position="82"/>
    </location>
</feature>
<dbReference type="InterPro" id="IPR013087">
    <property type="entry name" value="Znf_C2H2_type"/>
</dbReference>
<protein>
    <recommendedName>
        <fullName evidence="9">C2H2-type domain-containing protein</fullName>
    </recommendedName>
</protein>
<evidence type="ECO:0000256" key="6">
    <source>
        <dbReference type="ARBA" id="ARBA00023125"/>
    </source>
</evidence>
<comment type="similarity">
    <text evidence="8">Belongs to the snail C2H2-type zinc-finger protein family.</text>
</comment>
<evidence type="ECO:0000259" key="9">
    <source>
        <dbReference type="SMART" id="SM00355"/>
    </source>
</evidence>
<feature type="domain" description="C2H2-type" evidence="9">
    <location>
        <begin position="170"/>
        <end position="190"/>
    </location>
</feature>